<protein>
    <submittedName>
        <fullName evidence="3">Uncharacterized protein</fullName>
    </submittedName>
</protein>
<evidence type="ECO:0000256" key="1">
    <source>
        <dbReference type="SAM" id="MobiDB-lite"/>
    </source>
</evidence>
<keyword evidence="4" id="KW-1185">Reference proteome</keyword>
<comment type="caution">
    <text evidence="3">The sequence shown here is derived from an EMBL/GenBank/DDBJ whole genome shotgun (WGS) entry which is preliminary data.</text>
</comment>
<name>A0ABS6Y9S5_9BACT</name>
<sequence length="179" mass="20587">MAIKKQIRILTLALLLIPNSSIFAQTPIANRMKVLVKTLPEGSEIVARYTDMKRHALYYILNNRLYKYDVLNNSQDEINLENRNKIIGSRLSKDGKTITIKAGKKQDKHLTDVEELDINSFTGEITIAKNESTIPGELDLNKISKIKTSHKNRHHINSKKSSSKKKHKKHSHKRNTKRH</sequence>
<dbReference type="EMBL" id="JAHXCT010000001">
    <property type="protein sequence ID" value="MBW4768309.1"/>
    <property type="molecule type" value="Genomic_DNA"/>
</dbReference>
<organism evidence="3 4">
    <name type="scientific">Hoylesella nanceiensis</name>
    <dbReference type="NCBI Taxonomy" id="425941"/>
    <lineage>
        <taxon>Bacteria</taxon>
        <taxon>Pseudomonadati</taxon>
        <taxon>Bacteroidota</taxon>
        <taxon>Bacteroidia</taxon>
        <taxon>Bacteroidales</taxon>
        <taxon>Prevotellaceae</taxon>
        <taxon>Hoylesella</taxon>
    </lineage>
</organism>
<dbReference type="Proteomes" id="UP000788426">
    <property type="component" value="Unassembled WGS sequence"/>
</dbReference>
<gene>
    <name evidence="3" type="ORF">KZO38_00805</name>
</gene>
<accession>A0ABS6Y9S5</accession>
<feature type="chain" id="PRO_5046072309" evidence="2">
    <location>
        <begin position="25"/>
        <end position="179"/>
    </location>
</feature>
<keyword evidence="2" id="KW-0732">Signal</keyword>
<feature type="region of interest" description="Disordered" evidence="1">
    <location>
        <begin position="146"/>
        <end position="179"/>
    </location>
</feature>
<reference evidence="3 4" key="1">
    <citation type="submission" date="2021-07" db="EMBL/GenBank/DDBJ databases">
        <title>Genomic diversity and antimicrobial resistance of Prevotella spp. isolated from chronic lung disease airways.</title>
        <authorList>
            <person name="Webb K.A."/>
            <person name="Olagoke O.S."/>
            <person name="Baird T."/>
            <person name="Neill J."/>
            <person name="Pham A."/>
            <person name="Wells T.J."/>
            <person name="Ramsay K.A."/>
            <person name="Bell S.C."/>
            <person name="Sarovich D.S."/>
            <person name="Price E.P."/>
        </authorList>
    </citation>
    <scope>NUCLEOTIDE SEQUENCE [LARGE SCALE GENOMIC DNA]</scope>
    <source>
        <strain evidence="3 4">SCHI0011.S.12</strain>
    </source>
</reference>
<evidence type="ECO:0000256" key="2">
    <source>
        <dbReference type="SAM" id="SignalP"/>
    </source>
</evidence>
<evidence type="ECO:0000313" key="3">
    <source>
        <dbReference type="EMBL" id="MBW4768309.1"/>
    </source>
</evidence>
<feature type="signal peptide" evidence="2">
    <location>
        <begin position="1"/>
        <end position="24"/>
    </location>
</feature>
<evidence type="ECO:0000313" key="4">
    <source>
        <dbReference type="Proteomes" id="UP000788426"/>
    </source>
</evidence>
<proteinExistence type="predicted"/>